<evidence type="ECO:0000256" key="1">
    <source>
        <dbReference type="ARBA" id="ARBA00023172"/>
    </source>
</evidence>
<dbReference type="RefSeq" id="WP_016791613.1">
    <property type="nucleotide sequence ID" value="NZ_AJZO02000221.1"/>
</dbReference>
<evidence type="ECO:0000313" key="3">
    <source>
        <dbReference type="Proteomes" id="UP000094638"/>
    </source>
</evidence>
<sequence length="651" mass="74975">MRILKLQQSNGLSGQNALTVEQLKRLTYQEKTRLSIGEFEGQSLGDYGDEEWLFYLLNGAANKHRSDKTLNFKDQLVELDLTLNKSEAVGCYTIFEAARDCLWLRYQDGISVGTLKSELRAWKVFFLWWKEFFDGMDFEQWLSEPLRLNEYLEWIKRDFRKNNSQSMISSIQQQYRLQPLFQLYKYRSLLKCGLAYPPFGRRAASTVLGFKRKYKQTQVIEESSWVLIIQAAWKIVSCSDGAIALYNNYWESERLKLKNKPTRDGNVPSQSTLFNRLQKYLVQHGYDSYSTLEREIILFEAAAAVLILGLTGMRQSELSSLSKECYQEKNSDFSAIQFKSSYLQGVTFKYAHLPEGESHQWLVPSKLKLVIEKLNRLNQCRRMRTFEMLKKHRFNGEYERLWGDAVRANQSLFVSCGLNVNHKLSMRWGMLTIKRRVDTFMEYLSNEQGLSVPMRVTPHMFRRTFARFIALSPLGSVEALRDQFAHRAGDVTEYYTQGGDGEILNWILEDQSSFQQAVIETQLNHNDGLHGGLGDAVSSEEFASRDFHTSKNLKTLRKNIGGGMEVQLNAHSVSVRPVDKGACANNCRLNRVQCISCENCVITPAQLPFWEDQLTIMEACAKEGIVQGIDKVRELVSQLREDIRESAATAE</sequence>
<dbReference type="InterPro" id="IPR013762">
    <property type="entry name" value="Integrase-like_cat_sf"/>
</dbReference>
<evidence type="ECO:0008006" key="4">
    <source>
        <dbReference type="Google" id="ProtNLM"/>
    </source>
</evidence>
<keyword evidence="1" id="KW-0233">DNA recombination</keyword>
<dbReference type="EMBL" id="AJZO02000221">
    <property type="protein sequence ID" value="OEF46420.1"/>
    <property type="molecule type" value="Genomic_DNA"/>
</dbReference>
<dbReference type="InterPro" id="IPR011010">
    <property type="entry name" value="DNA_brk_join_enz"/>
</dbReference>
<protein>
    <recommendedName>
        <fullName evidence="4">Integrase</fullName>
    </recommendedName>
</protein>
<organism evidence="2 3">
    <name type="scientific">Vibrio tasmaniensis 1F-267</name>
    <dbReference type="NCBI Taxonomy" id="1191324"/>
    <lineage>
        <taxon>Bacteria</taxon>
        <taxon>Pseudomonadati</taxon>
        <taxon>Pseudomonadota</taxon>
        <taxon>Gammaproteobacteria</taxon>
        <taxon>Vibrionales</taxon>
        <taxon>Vibrionaceae</taxon>
        <taxon>Vibrio</taxon>
    </lineage>
</organism>
<dbReference type="Proteomes" id="UP000094638">
    <property type="component" value="Unassembled WGS sequence"/>
</dbReference>
<accession>A0ABX3B3T4</accession>
<keyword evidence="3" id="KW-1185">Reference proteome</keyword>
<dbReference type="SUPFAM" id="SSF56349">
    <property type="entry name" value="DNA breaking-rejoining enzymes"/>
    <property type="match status" value="1"/>
</dbReference>
<evidence type="ECO:0000313" key="2">
    <source>
        <dbReference type="EMBL" id="OEF46420.1"/>
    </source>
</evidence>
<gene>
    <name evidence="2" type="ORF">A163_22915</name>
</gene>
<proteinExistence type="predicted"/>
<name>A0ABX3B3T4_9VIBR</name>
<dbReference type="Gene3D" id="1.10.443.10">
    <property type="entry name" value="Intergrase catalytic core"/>
    <property type="match status" value="1"/>
</dbReference>
<comment type="caution">
    <text evidence="2">The sequence shown here is derived from an EMBL/GenBank/DDBJ whole genome shotgun (WGS) entry which is preliminary data.</text>
</comment>
<reference evidence="2 3" key="1">
    <citation type="journal article" date="2012" name="Science">
        <title>Ecological populations of bacteria act as socially cohesive units of antibiotic production and resistance.</title>
        <authorList>
            <person name="Cordero O.X."/>
            <person name="Wildschutte H."/>
            <person name="Kirkup B."/>
            <person name="Proehl S."/>
            <person name="Ngo L."/>
            <person name="Hussain F."/>
            <person name="Le Roux F."/>
            <person name="Mincer T."/>
            <person name="Polz M.F."/>
        </authorList>
    </citation>
    <scope>NUCLEOTIDE SEQUENCE [LARGE SCALE GENOMIC DNA]</scope>
    <source>
        <strain evidence="2 3">1F-267</strain>
    </source>
</reference>